<keyword evidence="1" id="KW-0732">Signal</keyword>
<dbReference type="AlphaFoldDB" id="A0AAJ0MHC6"/>
<organism evidence="2 3">
    <name type="scientific">Lasiosphaeria hispida</name>
    <dbReference type="NCBI Taxonomy" id="260671"/>
    <lineage>
        <taxon>Eukaryota</taxon>
        <taxon>Fungi</taxon>
        <taxon>Dikarya</taxon>
        <taxon>Ascomycota</taxon>
        <taxon>Pezizomycotina</taxon>
        <taxon>Sordariomycetes</taxon>
        <taxon>Sordariomycetidae</taxon>
        <taxon>Sordariales</taxon>
        <taxon>Lasiosphaeriaceae</taxon>
        <taxon>Lasiosphaeria</taxon>
    </lineage>
</organism>
<proteinExistence type="predicted"/>
<evidence type="ECO:0000313" key="3">
    <source>
        <dbReference type="Proteomes" id="UP001275084"/>
    </source>
</evidence>
<evidence type="ECO:0008006" key="4">
    <source>
        <dbReference type="Google" id="ProtNLM"/>
    </source>
</evidence>
<feature type="chain" id="PRO_5042504881" description="Secreted protein" evidence="1">
    <location>
        <begin position="16"/>
        <end position="115"/>
    </location>
</feature>
<name>A0AAJ0MHC6_9PEZI</name>
<evidence type="ECO:0000256" key="1">
    <source>
        <dbReference type="SAM" id="SignalP"/>
    </source>
</evidence>
<reference evidence="2" key="2">
    <citation type="submission" date="2023-06" db="EMBL/GenBank/DDBJ databases">
        <authorList>
            <consortium name="Lawrence Berkeley National Laboratory"/>
            <person name="Haridas S."/>
            <person name="Hensen N."/>
            <person name="Bonometti L."/>
            <person name="Westerberg I."/>
            <person name="Brannstrom I.O."/>
            <person name="Guillou S."/>
            <person name="Cros-Aarteil S."/>
            <person name="Calhoun S."/>
            <person name="Kuo A."/>
            <person name="Mondo S."/>
            <person name="Pangilinan J."/>
            <person name="Riley R."/>
            <person name="Labutti K."/>
            <person name="Andreopoulos B."/>
            <person name="Lipzen A."/>
            <person name="Chen C."/>
            <person name="Yanf M."/>
            <person name="Daum C."/>
            <person name="Ng V."/>
            <person name="Clum A."/>
            <person name="Steindorff A."/>
            <person name="Ohm R."/>
            <person name="Martin F."/>
            <person name="Silar P."/>
            <person name="Natvig D."/>
            <person name="Lalanne C."/>
            <person name="Gautier V."/>
            <person name="Ament-Velasquez S.L."/>
            <person name="Kruys A."/>
            <person name="Hutchinson M.I."/>
            <person name="Powell A.J."/>
            <person name="Barry K."/>
            <person name="Miller A.N."/>
            <person name="Grigoriev I.V."/>
            <person name="Debuchy R."/>
            <person name="Gladieux P."/>
            <person name="Thoren M.H."/>
            <person name="Johannesson H."/>
        </authorList>
    </citation>
    <scope>NUCLEOTIDE SEQUENCE</scope>
    <source>
        <strain evidence="2">CBS 955.72</strain>
    </source>
</reference>
<evidence type="ECO:0000313" key="2">
    <source>
        <dbReference type="EMBL" id="KAK3359105.1"/>
    </source>
</evidence>
<protein>
    <recommendedName>
        <fullName evidence="4">Secreted protein</fullName>
    </recommendedName>
</protein>
<reference evidence="2" key="1">
    <citation type="journal article" date="2023" name="Mol. Phylogenet. Evol.">
        <title>Genome-scale phylogeny and comparative genomics of the fungal order Sordariales.</title>
        <authorList>
            <person name="Hensen N."/>
            <person name="Bonometti L."/>
            <person name="Westerberg I."/>
            <person name="Brannstrom I.O."/>
            <person name="Guillou S."/>
            <person name="Cros-Aarteil S."/>
            <person name="Calhoun S."/>
            <person name="Haridas S."/>
            <person name="Kuo A."/>
            <person name="Mondo S."/>
            <person name="Pangilinan J."/>
            <person name="Riley R."/>
            <person name="LaButti K."/>
            <person name="Andreopoulos B."/>
            <person name="Lipzen A."/>
            <person name="Chen C."/>
            <person name="Yan M."/>
            <person name="Daum C."/>
            <person name="Ng V."/>
            <person name="Clum A."/>
            <person name="Steindorff A."/>
            <person name="Ohm R.A."/>
            <person name="Martin F."/>
            <person name="Silar P."/>
            <person name="Natvig D.O."/>
            <person name="Lalanne C."/>
            <person name="Gautier V."/>
            <person name="Ament-Velasquez S.L."/>
            <person name="Kruys A."/>
            <person name="Hutchinson M.I."/>
            <person name="Powell A.J."/>
            <person name="Barry K."/>
            <person name="Miller A.N."/>
            <person name="Grigoriev I.V."/>
            <person name="Debuchy R."/>
            <person name="Gladieux P."/>
            <person name="Hiltunen Thoren M."/>
            <person name="Johannesson H."/>
        </authorList>
    </citation>
    <scope>NUCLEOTIDE SEQUENCE</scope>
    <source>
        <strain evidence="2">CBS 955.72</strain>
    </source>
</reference>
<feature type="signal peptide" evidence="1">
    <location>
        <begin position="1"/>
        <end position="15"/>
    </location>
</feature>
<gene>
    <name evidence="2" type="ORF">B0T25DRAFT_531969</name>
</gene>
<dbReference type="Proteomes" id="UP001275084">
    <property type="component" value="Unassembled WGS sequence"/>
</dbReference>
<comment type="caution">
    <text evidence="2">The sequence shown here is derived from an EMBL/GenBank/DDBJ whole genome shotgun (WGS) entry which is preliminary data.</text>
</comment>
<keyword evidence="3" id="KW-1185">Reference proteome</keyword>
<accession>A0AAJ0MHC6</accession>
<dbReference type="EMBL" id="JAUIQD010000002">
    <property type="protein sequence ID" value="KAK3359105.1"/>
    <property type="molecule type" value="Genomic_DNA"/>
</dbReference>
<sequence>MMGSLSVWLIPAACAAILAVLQLADMDCEIQTVRLNMHFRRIEIQLCLARFRWGMVSLMHTRQYWCFFPKHWSWSVTSRCRRHVMASSFAGDKIDARETPYNIFLEYLEQRPDLA</sequence>